<accession>A0A2M4B5F5</accession>
<evidence type="ECO:0000313" key="2">
    <source>
        <dbReference type="EMBL" id="MBW48289.1"/>
    </source>
</evidence>
<reference evidence="2" key="1">
    <citation type="submission" date="2018-01" db="EMBL/GenBank/DDBJ databases">
        <title>An insight into the sialome of Amazonian anophelines.</title>
        <authorList>
            <person name="Ribeiro J.M."/>
            <person name="Scarpassa V."/>
            <person name="Calvo E."/>
        </authorList>
    </citation>
    <scope>NUCLEOTIDE SEQUENCE</scope>
    <source>
        <tissue evidence="2">Salivary glands</tissue>
    </source>
</reference>
<feature type="signal peptide" evidence="1">
    <location>
        <begin position="1"/>
        <end position="26"/>
    </location>
</feature>
<protein>
    <submittedName>
        <fullName evidence="2">Putative secreted protein</fullName>
    </submittedName>
</protein>
<name>A0A2M4B5F5_9DIPT</name>
<feature type="chain" id="PRO_5014908478" evidence="1">
    <location>
        <begin position="27"/>
        <end position="94"/>
    </location>
</feature>
<sequence length="94" mass="10469">MVPLVARSAFLRFLLFARIQLAPVYGDQPIDQSGNQCVVVLGYTETEDRIRAVDRVHHLVRSDIVHLHVTIQTAGKQPFTVICQLQAGDGFVVL</sequence>
<dbReference type="AlphaFoldDB" id="A0A2M4B5F5"/>
<proteinExistence type="predicted"/>
<dbReference type="EMBL" id="GGFK01014968">
    <property type="protein sequence ID" value="MBW48289.1"/>
    <property type="molecule type" value="Transcribed_RNA"/>
</dbReference>
<evidence type="ECO:0000256" key="1">
    <source>
        <dbReference type="SAM" id="SignalP"/>
    </source>
</evidence>
<organism evidence="2">
    <name type="scientific">Anopheles triannulatus</name>
    <dbReference type="NCBI Taxonomy" id="58253"/>
    <lineage>
        <taxon>Eukaryota</taxon>
        <taxon>Metazoa</taxon>
        <taxon>Ecdysozoa</taxon>
        <taxon>Arthropoda</taxon>
        <taxon>Hexapoda</taxon>
        <taxon>Insecta</taxon>
        <taxon>Pterygota</taxon>
        <taxon>Neoptera</taxon>
        <taxon>Endopterygota</taxon>
        <taxon>Diptera</taxon>
        <taxon>Nematocera</taxon>
        <taxon>Culicoidea</taxon>
        <taxon>Culicidae</taxon>
        <taxon>Anophelinae</taxon>
        <taxon>Anopheles</taxon>
    </lineage>
</organism>
<keyword evidence="1" id="KW-0732">Signal</keyword>